<dbReference type="Pfam" id="PF00753">
    <property type="entry name" value="Lactamase_B"/>
    <property type="match status" value="1"/>
</dbReference>
<dbReference type="KEGG" id="upv:EJN92_17235"/>
<dbReference type="Proteomes" id="UP000275663">
    <property type="component" value="Chromosome"/>
</dbReference>
<dbReference type="RefSeq" id="WP_126129996.1">
    <property type="nucleotide sequence ID" value="NZ_CP034464.1"/>
</dbReference>
<protein>
    <submittedName>
        <fullName evidence="4">MBL fold metallo-hydrolase</fullName>
    </submittedName>
</protein>
<evidence type="ECO:0000313" key="5">
    <source>
        <dbReference type="Proteomes" id="UP000275663"/>
    </source>
</evidence>
<dbReference type="PANTHER" id="PTHR11203">
    <property type="entry name" value="CLEAVAGE AND POLYADENYLATION SPECIFICITY FACTOR FAMILY MEMBER"/>
    <property type="match status" value="1"/>
</dbReference>
<dbReference type="OrthoDB" id="9803916at2"/>
<keyword evidence="5" id="KW-1185">Reference proteome</keyword>
<dbReference type="SMART" id="SM00849">
    <property type="entry name" value="Lactamase_B"/>
    <property type="match status" value="1"/>
</dbReference>
<feature type="domain" description="Beta-Casp" evidence="3">
    <location>
        <begin position="247"/>
        <end position="366"/>
    </location>
</feature>
<dbReference type="InterPro" id="IPR001279">
    <property type="entry name" value="Metallo-B-lactamas"/>
</dbReference>
<dbReference type="CDD" id="cd16295">
    <property type="entry name" value="TTHA0252-CPSF-like_MBL-fold"/>
    <property type="match status" value="1"/>
</dbReference>
<evidence type="ECO:0000259" key="3">
    <source>
        <dbReference type="SMART" id="SM01027"/>
    </source>
</evidence>
<dbReference type="PANTHER" id="PTHR11203:SF37">
    <property type="entry name" value="INTEGRATOR COMPLEX SUBUNIT 11"/>
    <property type="match status" value="1"/>
</dbReference>
<organism evidence="4 5">
    <name type="scientific">Undibacterium parvum</name>
    <dbReference type="NCBI Taxonomy" id="401471"/>
    <lineage>
        <taxon>Bacteria</taxon>
        <taxon>Pseudomonadati</taxon>
        <taxon>Pseudomonadota</taxon>
        <taxon>Betaproteobacteria</taxon>
        <taxon>Burkholderiales</taxon>
        <taxon>Oxalobacteraceae</taxon>
        <taxon>Undibacterium</taxon>
    </lineage>
</organism>
<accession>A0A3Q9BV84</accession>
<evidence type="ECO:0000256" key="1">
    <source>
        <dbReference type="ARBA" id="ARBA00022801"/>
    </source>
</evidence>
<dbReference type="InterPro" id="IPR022712">
    <property type="entry name" value="Beta_Casp"/>
</dbReference>
<dbReference type="Pfam" id="PF07521">
    <property type="entry name" value="RMMBL"/>
    <property type="match status" value="1"/>
</dbReference>
<evidence type="ECO:0000313" key="4">
    <source>
        <dbReference type="EMBL" id="AZP14639.1"/>
    </source>
</evidence>
<dbReference type="SMART" id="SM01027">
    <property type="entry name" value="Beta-Casp"/>
    <property type="match status" value="1"/>
</dbReference>
<proteinExistence type="predicted"/>
<dbReference type="GO" id="GO:0004521">
    <property type="term" value="F:RNA endonuclease activity"/>
    <property type="evidence" value="ECO:0007669"/>
    <property type="project" value="TreeGrafter"/>
</dbReference>
<dbReference type="Gene3D" id="3.60.15.10">
    <property type="entry name" value="Ribonuclease Z/Hydroxyacylglutathione hydrolase-like"/>
    <property type="match status" value="1"/>
</dbReference>
<feature type="domain" description="Metallo-beta-lactamase" evidence="2">
    <location>
        <begin position="13"/>
        <end position="221"/>
    </location>
</feature>
<gene>
    <name evidence="4" type="ORF">EJN92_17235</name>
</gene>
<keyword evidence="1 4" id="KW-0378">Hydrolase</keyword>
<dbReference type="SUPFAM" id="SSF56281">
    <property type="entry name" value="Metallo-hydrolase/oxidoreductase"/>
    <property type="match status" value="1"/>
</dbReference>
<name>A0A3Q9BV84_9BURK</name>
<evidence type="ECO:0000259" key="2">
    <source>
        <dbReference type="SMART" id="SM00849"/>
    </source>
</evidence>
<dbReference type="Pfam" id="PF10996">
    <property type="entry name" value="Beta-Casp"/>
    <property type="match status" value="1"/>
</dbReference>
<sequence length="469" mass="52487">MKLHFLGAAGTVTGSRYLIETDEMRLMVDCGLFQGYKQLRLRNWEDPPFAPASIDAILLTHAHLDHSGYIPLMVKRGFRGKIYCTQATYELCKLLLRDSARLQEEEAGYLNRHHLSKHPQAMPLYELDDANLALKQFAVIKPNEALDLGPNISAKWLPNGHILGSCSIDCHVEGRHFLFSGDIGRPHDSIMQTPGIPSQPDYLIVESTYGNRVHEKIQPDQQLKEIINATVHRGGSVLIPSFAVGRAQTLLYLLYQLRQSGQISDFPIYLDSPMSDSATSIYQHFAGGLKLRQDEVDGMIAMTKCIKTPEESKRLNNERWPKVIISASGMATGGRVLHHMKNMAPDDKNAILFCGHQAGGTRGESMVNGAQFVRIHGQDIRIRAKVVKIDGLSAHADSEEIIAWLKHIKNPPLRSFITHGEPAAADALRIKIERELNWACEVPEHLSCYQIESKKIVSCKTDRPPLKRS</sequence>
<dbReference type="InterPro" id="IPR036866">
    <property type="entry name" value="RibonucZ/Hydroxyglut_hydro"/>
</dbReference>
<dbReference type="GO" id="GO:0016787">
    <property type="term" value="F:hydrolase activity"/>
    <property type="evidence" value="ECO:0007669"/>
    <property type="project" value="UniProtKB-KW"/>
</dbReference>
<dbReference type="EMBL" id="CP034464">
    <property type="protein sequence ID" value="AZP14639.1"/>
    <property type="molecule type" value="Genomic_DNA"/>
</dbReference>
<dbReference type="InterPro" id="IPR050698">
    <property type="entry name" value="MBL"/>
</dbReference>
<dbReference type="AlphaFoldDB" id="A0A3Q9BV84"/>
<reference evidence="4 5" key="1">
    <citation type="journal article" date="2011" name="Int. J. Syst. Evol. Microbiol.">
        <title>Description of Undibacterium oligocarboniphilum sp. nov., isolated from purified water, and Undibacterium pigrum strain CCUG 49012 as the type strain of Undibacterium parvum sp. nov., and emended descriptions of the genus Undibacterium and the species Undibacterium pigrum.</title>
        <authorList>
            <person name="Eder W."/>
            <person name="Wanner G."/>
            <person name="Ludwig W."/>
            <person name="Busse H.J."/>
            <person name="Ziemke-Kageler F."/>
            <person name="Lang E."/>
        </authorList>
    </citation>
    <scope>NUCLEOTIDE SEQUENCE [LARGE SCALE GENOMIC DNA]</scope>
    <source>
        <strain evidence="4 5">DSM 23061</strain>
    </source>
</reference>
<dbReference type="Gene3D" id="3.40.50.10890">
    <property type="match status" value="1"/>
</dbReference>
<dbReference type="InterPro" id="IPR011108">
    <property type="entry name" value="RMMBL"/>
</dbReference>